<evidence type="ECO:0000313" key="2">
    <source>
        <dbReference type="Proteomes" id="UP000805193"/>
    </source>
</evidence>
<dbReference type="EMBL" id="JABSTQ010009457">
    <property type="protein sequence ID" value="KAG0428973.1"/>
    <property type="molecule type" value="Genomic_DNA"/>
</dbReference>
<dbReference type="Proteomes" id="UP000805193">
    <property type="component" value="Unassembled WGS sequence"/>
</dbReference>
<evidence type="ECO:0000313" key="1">
    <source>
        <dbReference type="EMBL" id="KAG0428973.1"/>
    </source>
</evidence>
<name>A0AC60Q5I2_IXOPE</name>
<proteinExistence type="predicted"/>
<reference evidence="1 2" key="1">
    <citation type="journal article" date="2020" name="Cell">
        <title>Large-Scale Comparative Analyses of Tick Genomes Elucidate Their Genetic Diversity and Vector Capacities.</title>
        <authorList>
            <consortium name="Tick Genome and Microbiome Consortium (TIGMIC)"/>
            <person name="Jia N."/>
            <person name="Wang J."/>
            <person name="Shi W."/>
            <person name="Du L."/>
            <person name="Sun Y."/>
            <person name="Zhan W."/>
            <person name="Jiang J.F."/>
            <person name="Wang Q."/>
            <person name="Zhang B."/>
            <person name="Ji P."/>
            <person name="Bell-Sakyi L."/>
            <person name="Cui X.M."/>
            <person name="Yuan T.T."/>
            <person name="Jiang B.G."/>
            <person name="Yang W.F."/>
            <person name="Lam T.T."/>
            <person name="Chang Q.C."/>
            <person name="Ding S.J."/>
            <person name="Wang X.J."/>
            <person name="Zhu J.G."/>
            <person name="Ruan X.D."/>
            <person name="Zhao L."/>
            <person name="Wei J.T."/>
            <person name="Ye R.Z."/>
            <person name="Que T.C."/>
            <person name="Du C.H."/>
            <person name="Zhou Y.H."/>
            <person name="Cheng J.X."/>
            <person name="Dai P.F."/>
            <person name="Guo W.B."/>
            <person name="Han X.H."/>
            <person name="Huang E.J."/>
            <person name="Li L.F."/>
            <person name="Wei W."/>
            <person name="Gao Y.C."/>
            <person name="Liu J.Z."/>
            <person name="Shao H.Z."/>
            <person name="Wang X."/>
            <person name="Wang C.C."/>
            <person name="Yang T.C."/>
            <person name="Huo Q.B."/>
            <person name="Li W."/>
            <person name="Chen H.Y."/>
            <person name="Chen S.E."/>
            <person name="Zhou L.G."/>
            <person name="Ni X.B."/>
            <person name="Tian J.H."/>
            <person name="Sheng Y."/>
            <person name="Liu T."/>
            <person name="Pan Y.S."/>
            <person name="Xia L.Y."/>
            <person name="Li J."/>
            <person name="Zhao F."/>
            <person name="Cao W.C."/>
        </authorList>
    </citation>
    <scope>NUCLEOTIDE SEQUENCE [LARGE SCALE GENOMIC DNA]</scope>
    <source>
        <strain evidence="1">Iper-2018</strain>
    </source>
</reference>
<sequence length="123" mass="14374">MFKNLNADHNSKLLEEINLTWHEGRILDEWKLSCVCPIPKPLKNPEKSHNTRPITLKFVIFKIVEKMVLARIDWIVDENETFHSAQSRFRKHLDTQDSLYLSGKASWARISDSTKPRNCKNNG</sequence>
<keyword evidence="2" id="KW-1185">Reference proteome</keyword>
<accession>A0AC60Q5I2</accession>
<gene>
    <name evidence="1" type="ORF">HPB47_024083</name>
</gene>
<organism evidence="1 2">
    <name type="scientific">Ixodes persulcatus</name>
    <name type="common">Taiga tick</name>
    <dbReference type="NCBI Taxonomy" id="34615"/>
    <lineage>
        <taxon>Eukaryota</taxon>
        <taxon>Metazoa</taxon>
        <taxon>Ecdysozoa</taxon>
        <taxon>Arthropoda</taxon>
        <taxon>Chelicerata</taxon>
        <taxon>Arachnida</taxon>
        <taxon>Acari</taxon>
        <taxon>Parasitiformes</taxon>
        <taxon>Ixodida</taxon>
        <taxon>Ixodoidea</taxon>
        <taxon>Ixodidae</taxon>
        <taxon>Ixodinae</taxon>
        <taxon>Ixodes</taxon>
    </lineage>
</organism>
<protein>
    <submittedName>
        <fullName evidence="1">Uncharacterized protein</fullName>
    </submittedName>
</protein>
<comment type="caution">
    <text evidence="1">The sequence shown here is derived from an EMBL/GenBank/DDBJ whole genome shotgun (WGS) entry which is preliminary data.</text>
</comment>